<name>A0ABT2K988_9RHOB</name>
<keyword evidence="4" id="KW-0408">Iron</keyword>
<evidence type="ECO:0000256" key="1">
    <source>
        <dbReference type="ARBA" id="ARBA00004196"/>
    </source>
</evidence>
<feature type="domain" description="Fe/B12 periplasmic-binding" evidence="7">
    <location>
        <begin position="38"/>
        <end position="297"/>
    </location>
</feature>
<feature type="chain" id="PRO_5047097252" evidence="6">
    <location>
        <begin position="19"/>
        <end position="299"/>
    </location>
</feature>
<dbReference type="PANTHER" id="PTHR30532:SF28">
    <property type="entry name" value="PETROBACTIN-BINDING PROTEIN YCLQ"/>
    <property type="match status" value="1"/>
</dbReference>
<dbReference type="SUPFAM" id="SSF53807">
    <property type="entry name" value="Helical backbone' metal receptor"/>
    <property type="match status" value="1"/>
</dbReference>
<dbReference type="EMBL" id="JANAVZ010000004">
    <property type="protein sequence ID" value="MCT4333092.1"/>
    <property type="molecule type" value="Genomic_DNA"/>
</dbReference>
<evidence type="ECO:0000256" key="2">
    <source>
        <dbReference type="ARBA" id="ARBA00008814"/>
    </source>
</evidence>
<sequence>MKAIACMLALAMPFSVVAEQVTIPSAAGEVSAPVQPKPVVVLDLAAIDTLAALDVTVDGVPNIKPPAYLAQAMTAPTVGSLFEPDFESIAAMAPQLIVAGGRSQGQVKALSAIAPTLDMTIPGEDLVAEAESRLAAYGAIFGRQERAKALQKQLEQRLEAATNAVAGKGDALILMTNGGKISAYGGHSRFGWLHQRLGLPEARPGMTAANHGEAVSFEFVADVDPDWLLVIDRGAAIGQSGEAAAATLDNPLIAGTTAAQKGQIVYLDSAAMYLSGGGYQATMMTLDQMIEVFSATADS</sequence>
<accession>A0ABT2K988</accession>
<keyword evidence="4" id="KW-0406">Ion transport</keyword>
<feature type="signal peptide" evidence="6">
    <location>
        <begin position="1"/>
        <end position="18"/>
    </location>
</feature>
<dbReference type="Gene3D" id="3.40.50.1980">
    <property type="entry name" value="Nitrogenase molybdenum iron protein domain"/>
    <property type="match status" value="2"/>
</dbReference>
<organism evidence="8 9">
    <name type="scientific">Paracoccus maritimus</name>
    <dbReference type="NCBI Taxonomy" id="2933292"/>
    <lineage>
        <taxon>Bacteria</taxon>
        <taxon>Pseudomonadati</taxon>
        <taxon>Pseudomonadota</taxon>
        <taxon>Alphaproteobacteria</taxon>
        <taxon>Rhodobacterales</taxon>
        <taxon>Paracoccaceae</taxon>
        <taxon>Paracoccus</taxon>
    </lineage>
</organism>
<evidence type="ECO:0000256" key="5">
    <source>
        <dbReference type="ARBA" id="ARBA00022729"/>
    </source>
</evidence>
<dbReference type="Proteomes" id="UP001320702">
    <property type="component" value="Unassembled WGS sequence"/>
</dbReference>
<evidence type="ECO:0000256" key="3">
    <source>
        <dbReference type="ARBA" id="ARBA00022448"/>
    </source>
</evidence>
<dbReference type="RefSeq" id="WP_260276973.1">
    <property type="nucleotide sequence ID" value="NZ_JANAVZ010000004.1"/>
</dbReference>
<evidence type="ECO:0000256" key="4">
    <source>
        <dbReference type="ARBA" id="ARBA00022496"/>
    </source>
</evidence>
<keyword evidence="5 6" id="KW-0732">Signal</keyword>
<evidence type="ECO:0000313" key="9">
    <source>
        <dbReference type="Proteomes" id="UP001320702"/>
    </source>
</evidence>
<dbReference type="PROSITE" id="PS50983">
    <property type="entry name" value="FE_B12_PBP"/>
    <property type="match status" value="1"/>
</dbReference>
<evidence type="ECO:0000313" key="8">
    <source>
        <dbReference type="EMBL" id="MCT4333092.1"/>
    </source>
</evidence>
<dbReference type="Pfam" id="PF01497">
    <property type="entry name" value="Peripla_BP_2"/>
    <property type="match status" value="1"/>
</dbReference>
<keyword evidence="3" id="KW-0813">Transport</keyword>
<evidence type="ECO:0000256" key="6">
    <source>
        <dbReference type="SAM" id="SignalP"/>
    </source>
</evidence>
<dbReference type="InterPro" id="IPR033870">
    <property type="entry name" value="FatB"/>
</dbReference>
<comment type="caution">
    <text evidence="8">The sequence shown here is derived from an EMBL/GenBank/DDBJ whole genome shotgun (WGS) entry which is preliminary data.</text>
</comment>
<keyword evidence="9" id="KW-1185">Reference proteome</keyword>
<keyword evidence="4" id="KW-0410">Iron transport</keyword>
<evidence type="ECO:0000259" key="7">
    <source>
        <dbReference type="PROSITE" id="PS50983"/>
    </source>
</evidence>
<reference evidence="8 9" key="1">
    <citation type="submission" date="2022-04" db="EMBL/GenBank/DDBJ databases">
        <title>Paracoccus sp. YLB-12 draft genome sequence.</title>
        <authorList>
            <person name="Yu L."/>
        </authorList>
    </citation>
    <scope>NUCLEOTIDE SEQUENCE [LARGE SCALE GENOMIC DNA]</scope>
    <source>
        <strain evidence="8 9">YLB-12</strain>
    </source>
</reference>
<proteinExistence type="inferred from homology"/>
<dbReference type="InterPro" id="IPR002491">
    <property type="entry name" value="ABC_transptr_periplasmic_BD"/>
</dbReference>
<gene>
    <name evidence="8" type="ORF">MU516_09435</name>
</gene>
<comment type="subcellular location">
    <subcellularLocation>
        <location evidence="1">Cell envelope</location>
    </subcellularLocation>
</comment>
<dbReference type="CDD" id="cd01140">
    <property type="entry name" value="FatB"/>
    <property type="match status" value="1"/>
</dbReference>
<protein>
    <submittedName>
        <fullName evidence="8">Siderophore ABC transporter substrate-binding protein</fullName>
    </submittedName>
</protein>
<dbReference type="PANTHER" id="PTHR30532">
    <property type="entry name" value="IRON III DICITRATE-BINDING PERIPLASMIC PROTEIN"/>
    <property type="match status" value="1"/>
</dbReference>
<dbReference type="InterPro" id="IPR051313">
    <property type="entry name" value="Bact_iron-sidero_bind"/>
</dbReference>
<comment type="similarity">
    <text evidence="2">Belongs to the bacterial solute-binding protein 8 family.</text>
</comment>